<name>A0AAU9STK9_THLAR</name>
<proteinExistence type="inferred from homology"/>
<keyword evidence="5" id="KW-1185">Reference proteome</keyword>
<evidence type="ECO:0000313" key="4">
    <source>
        <dbReference type="EMBL" id="CAH2072635.1"/>
    </source>
</evidence>
<dbReference type="InterPro" id="IPR013892">
    <property type="entry name" value="Cyt_c_biogenesis_Cmc1-like"/>
</dbReference>
<dbReference type="Proteomes" id="UP000836841">
    <property type="component" value="Chromosome 6"/>
</dbReference>
<dbReference type="PANTHER" id="PTHR22977:SF5">
    <property type="entry name" value="COX ASSEMBLY MITOCHONDRIAL PROTEIN HOMOLOG"/>
    <property type="match status" value="1"/>
</dbReference>
<keyword evidence="2" id="KW-1015">Disulfide bond</keyword>
<sequence length="127" mass="14666">MIHGGELSIQVIFVYPLDRFDRRRPEKLEGPSMGSYVEKARENHVKKKVEEALRSKMKAKALNECDQYVSKYAECATGRTFSVVWSCRKQAKELNSCLHQFTNDTVLEEMKREYMLQEEGKVSASAI</sequence>
<comment type="similarity">
    <text evidence="1 3">Belongs to the CMC family.</text>
</comment>
<comment type="subcellular location">
    <subcellularLocation>
        <location evidence="3">Mitochondrion</location>
    </subcellularLocation>
</comment>
<organism evidence="4 5">
    <name type="scientific">Thlaspi arvense</name>
    <name type="common">Field penny-cress</name>
    <dbReference type="NCBI Taxonomy" id="13288"/>
    <lineage>
        <taxon>Eukaryota</taxon>
        <taxon>Viridiplantae</taxon>
        <taxon>Streptophyta</taxon>
        <taxon>Embryophyta</taxon>
        <taxon>Tracheophyta</taxon>
        <taxon>Spermatophyta</taxon>
        <taxon>Magnoliopsida</taxon>
        <taxon>eudicotyledons</taxon>
        <taxon>Gunneridae</taxon>
        <taxon>Pentapetalae</taxon>
        <taxon>rosids</taxon>
        <taxon>malvids</taxon>
        <taxon>Brassicales</taxon>
        <taxon>Brassicaceae</taxon>
        <taxon>Thlaspideae</taxon>
        <taxon>Thlaspi</taxon>
    </lineage>
</organism>
<gene>
    <name evidence="4" type="ORF">TAV2_LOCUS20763</name>
</gene>
<evidence type="ECO:0000256" key="3">
    <source>
        <dbReference type="RuleBase" id="RU364104"/>
    </source>
</evidence>
<dbReference type="AlphaFoldDB" id="A0AAU9STK9"/>
<keyword evidence="3" id="KW-0496">Mitochondrion</keyword>
<evidence type="ECO:0000313" key="5">
    <source>
        <dbReference type="Proteomes" id="UP000836841"/>
    </source>
</evidence>
<reference evidence="4 5" key="1">
    <citation type="submission" date="2022-03" db="EMBL/GenBank/DDBJ databases">
        <authorList>
            <person name="Nunn A."/>
            <person name="Chopra R."/>
            <person name="Nunn A."/>
            <person name="Contreras Garrido A."/>
        </authorList>
    </citation>
    <scope>NUCLEOTIDE SEQUENCE [LARGE SCALE GENOMIC DNA]</scope>
</reference>
<protein>
    <recommendedName>
        <fullName evidence="3">COX assembly mitochondrial protein</fullName>
    </recommendedName>
</protein>
<dbReference type="GO" id="GO:0005739">
    <property type="term" value="C:mitochondrion"/>
    <property type="evidence" value="ECO:0007669"/>
    <property type="project" value="UniProtKB-SubCell"/>
</dbReference>
<dbReference type="EMBL" id="OU466862">
    <property type="protein sequence ID" value="CAH2072635.1"/>
    <property type="molecule type" value="Genomic_DNA"/>
</dbReference>
<accession>A0AAU9STK9</accession>
<evidence type="ECO:0000256" key="1">
    <source>
        <dbReference type="ARBA" id="ARBA00007347"/>
    </source>
</evidence>
<evidence type="ECO:0000256" key="2">
    <source>
        <dbReference type="ARBA" id="ARBA00023157"/>
    </source>
</evidence>
<dbReference type="PANTHER" id="PTHR22977">
    <property type="entry name" value="COX ASSEMBLY MITOCHONDRIAL PROTEIN"/>
    <property type="match status" value="1"/>
</dbReference>
<dbReference type="Pfam" id="PF08583">
    <property type="entry name" value="Cmc1"/>
    <property type="match status" value="1"/>
</dbReference>